<dbReference type="EMBL" id="CP059735">
    <property type="protein sequence ID" value="WDE00667.1"/>
    <property type="molecule type" value="Genomic_DNA"/>
</dbReference>
<evidence type="ECO:0000313" key="3">
    <source>
        <dbReference type="Proteomes" id="UP000032568"/>
    </source>
</evidence>
<dbReference type="AlphaFoldDB" id="A0AAE9YTV5"/>
<keyword evidence="2" id="KW-0489">Methyltransferase</keyword>
<sequence length="191" mass="21352">MHQQQQPSVLLSKFFNELSLACQRNEVECLPVLDLACGFGRNGLYLLKQNLPVVFADINPDALAQVEQQVKALKKQGQASASYWHQDFELPGSAPLKAKRFSAVLVFRYLHRPLMAQIKEAITPGGVIVYETFTRAQAQFGRPKNPDFLLEPGELADCFANWHVRHYFEGIVQSGGSKQAVARIVAVKPDE</sequence>
<organism evidence="2 3">
    <name type="scientific">Thalassomonas actiniarum</name>
    <dbReference type="NCBI Taxonomy" id="485447"/>
    <lineage>
        <taxon>Bacteria</taxon>
        <taxon>Pseudomonadati</taxon>
        <taxon>Pseudomonadota</taxon>
        <taxon>Gammaproteobacteria</taxon>
        <taxon>Alteromonadales</taxon>
        <taxon>Colwelliaceae</taxon>
        <taxon>Thalassomonas</taxon>
    </lineage>
</organism>
<dbReference type="CDD" id="cd02440">
    <property type="entry name" value="AdoMet_MTases"/>
    <property type="match status" value="1"/>
</dbReference>
<evidence type="ECO:0000313" key="2">
    <source>
        <dbReference type="EMBL" id="WDE00667.1"/>
    </source>
</evidence>
<reference evidence="2 3" key="1">
    <citation type="journal article" date="2015" name="Genome Announc.">
        <title>Draft Genome Sequences of Marine Isolates of Thalassomonas viridans and Thalassomonas actiniarum.</title>
        <authorList>
            <person name="Olonade I."/>
            <person name="van Zyl L.J."/>
            <person name="Trindade M."/>
        </authorList>
    </citation>
    <scope>NUCLEOTIDE SEQUENCE [LARGE SCALE GENOMIC DNA]</scope>
    <source>
        <strain evidence="2 3">A5K-106</strain>
    </source>
</reference>
<dbReference type="InterPro" id="IPR041698">
    <property type="entry name" value="Methyltransf_25"/>
</dbReference>
<dbReference type="RefSeq" id="WP_053042772.1">
    <property type="nucleotide sequence ID" value="NZ_CP059735.1"/>
</dbReference>
<protein>
    <submittedName>
        <fullName evidence="2">Class I SAM-dependent methyltransferase</fullName>
    </submittedName>
</protein>
<keyword evidence="2" id="KW-0808">Transferase</keyword>
<dbReference type="SUPFAM" id="SSF53335">
    <property type="entry name" value="S-adenosyl-L-methionine-dependent methyltransferases"/>
    <property type="match status" value="1"/>
</dbReference>
<dbReference type="Pfam" id="PF13649">
    <property type="entry name" value="Methyltransf_25"/>
    <property type="match status" value="1"/>
</dbReference>
<dbReference type="Gene3D" id="3.40.50.150">
    <property type="entry name" value="Vaccinia Virus protein VP39"/>
    <property type="match status" value="1"/>
</dbReference>
<dbReference type="GO" id="GO:0008168">
    <property type="term" value="F:methyltransferase activity"/>
    <property type="evidence" value="ECO:0007669"/>
    <property type="project" value="UniProtKB-KW"/>
</dbReference>
<dbReference type="InterPro" id="IPR029063">
    <property type="entry name" value="SAM-dependent_MTases_sf"/>
</dbReference>
<dbReference type="Proteomes" id="UP000032568">
    <property type="component" value="Chromosome"/>
</dbReference>
<gene>
    <name evidence="2" type="ORF">SG35_008555</name>
</gene>
<accession>A0AAE9YTV5</accession>
<keyword evidence="3" id="KW-1185">Reference proteome</keyword>
<name>A0AAE9YTV5_9GAMM</name>
<dbReference type="GO" id="GO:0032259">
    <property type="term" value="P:methylation"/>
    <property type="evidence" value="ECO:0007669"/>
    <property type="project" value="UniProtKB-KW"/>
</dbReference>
<dbReference type="KEGG" id="tact:SG35_008555"/>
<proteinExistence type="predicted"/>
<feature type="domain" description="Methyltransferase" evidence="1">
    <location>
        <begin position="32"/>
        <end position="126"/>
    </location>
</feature>
<reference evidence="2 3" key="2">
    <citation type="journal article" date="2022" name="Mar. Drugs">
        <title>Bioassay-Guided Fractionation Leads to the Detection of Cholic Acid Generated by the Rare Thalassomonas sp.</title>
        <authorList>
            <person name="Pheiffer F."/>
            <person name="Schneider Y.K."/>
            <person name="Hansen E.H."/>
            <person name="Andersen J.H."/>
            <person name="Isaksson J."/>
            <person name="Busche T."/>
            <person name="R C."/>
            <person name="Kalinowski J."/>
            <person name="Zyl L.V."/>
            <person name="Trindade M."/>
        </authorList>
    </citation>
    <scope>NUCLEOTIDE SEQUENCE [LARGE SCALE GENOMIC DNA]</scope>
    <source>
        <strain evidence="2 3">A5K-106</strain>
    </source>
</reference>
<evidence type="ECO:0000259" key="1">
    <source>
        <dbReference type="Pfam" id="PF13649"/>
    </source>
</evidence>